<name>A0AAV4UWF2_CAEEX</name>
<dbReference type="AlphaFoldDB" id="A0AAV4UWF2"/>
<dbReference type="EMBL" id="BPLR01013578">
    <property type="protein sequence ID" value="GIY62109.1"/>
    <property type="molecule type" value="Genomic_DNA"/>
</dbReference>
<reference evidence="2 3" key="1">
    <citation type="submission" date="2021-06" db="EMBL/GenBank/DDBJ databases">
        <title>Caerostris extrusa draft genome.</title>
        <authorList>
            <person name="Kono N."/>
            <person name="Arakawa K."/>
        </authorList>
    </citation>
    <scope>NUCLEOTIDE SEQUENCE [LARGE SCALE GENOMIC DNA]</scope>
</reference>
<proteinExistence type="predicted"/>
<evidence type="ECO:0000313" key="3">
    <source>
        <dbReference type="Proteomes" id="UP001054945"/>
    </source>
</evidence>
<organism evidence="2 3">
    <name type="scientific">Caerostris extrusa</name>
    <name type="common">Bark spider</name>
    <name type="synonym">Caerostris bankana</name>
    <dbReference type="NCBI Taxonomy" id="172846"/>
    <lineage>
        <taxon>Eukaryota</taxon>
        <taxon>Metazoa</taxon>
        <taxon>Ecdysozoa</taxon>
        <taxon>Arthropoda</taxon>
        <taxon>Chelicerata</taxon>
        <taxon>Arachnida</taxon>
        <taxon>Araneae</taxon>
        <taxon>Araneomorphae</taxon>
        <taxon>Entelegynae</taxon>
        <taxon>Araneoidea</taxon>
        <taxon>Araneidae</taxon>
        <taxon>Caerostris</taxon>
    </lineage>
</organism>
<sequence>MKVTGAEPVKQCSQASCCIVYLKKPQSLFVTLKCHQSPEESWNLLDITDEVRAVRFFTLARGEISLERTKRELYKDIFAISIFTPSHQGDLFSINHVGATPTYPKRHSQRTDYKKKHHLNTAVHDS</sequence>
<gene>
    <name evidence="2" type="ORF">CEXT_346011</name>
</gene>
<evidence type="ECO:0000313" key="2">
    <source>
        <dbReference type="EMBL" id="GIY62109.1"/>
    </source>
</evidence>
<feature type="compositionally biased region" description="Basic residues" evidence="1">
    <location>
        <begin position="104"/>
        <end position="119"/>
    </location>
</feature>
<keyword evidence="3" id="KW-1185">Reference proteome</keyword>
<protein>
    <submittedName>
        <fullName evidence="2">Uncharacterized protein</fullName>
    </submittedName>
</protein>
<evidence type="ECO:0000256" key="1">
    <source>
        <dbReference type="SAM" id="MobiDB-lite"/>
    </source>
</evidence>
<feature type="region of interest" description="Disordered" evidence="1">
    <location>
        <begin position="103"/>
        <end position="126"/>
    </location>
</feature>
<dbReference type="Proteomes" id="UP001054945">
    <property type="component" value="Unassembled WGS sequence"/>
</dbReference>
<accession>A0AAV4UWF2</accession>
<comment type="caution">
    <text evidence="2">The sequence shown here is derived from an EMBL/GenBank/DDBJ whole genome shotgun (WGS) entry which is preliminary data.</text>
</comment>